<dbReference type="AlphaFoldDB" id="A0A936NGY4"/>
<dbReference type="InterPro" id="IPR016032">
    <property type="entry name" value="Sig_transdc_resp-reg_C-effctor"/>
</dbReference>
<organism evidence="6 7">
    <name type="scientific">Candidatus Neomicrothrix subdominans</name>
    <dbReference type="NCBI Taxonomy" id="2954438"/>
    <lineage>
        <taxon>Bacteria</taxon>
        <taxon>Bacillati</taxon>
        <taxon>Actinomycetota</taxon>
        <taxon>Acidimicrobiia</taxon>
        <taxon>Acidimicrobiales</taxon>
        <taxon>Microthrixaceae</taxon>
        <taxon>Candidatus Neomicrothrix</taxon>
    </lineage>
</organism>
<dbReference type="Pfam" id="PF00196">
    <property type="entry name" value="GerE"/>
    <property type="match status" value="1"/>
</dbReference>
<dbReference type="PROSITE" id="PS50110">
    <property type="entry name" value="RESPONSE_REGULATORY"/>
    <property type="match status" value="1"/>
</dbReference>
<reference evidence="6 7" key="1">
    <citation type="submission" date="2020-10" db="EMBL/GenBank/DDBJ databases">
        <title>Connecting structure to function with the recovery of over 1000 high-quality activated sludge metagenome-assembled genomes encoding full-length rRNA genes using long-read sequencing.</title>
        <authorList>
            <person name="Singleton C.M."/>
            <person name="Petriglieri F."/>
            <person name="Kristensen J.M."/>
            <person name="Kirkegaard R.H."/>
            <person name="Michaelsen T.Y."/>
            <person name="Andersen M.H."/>
            <person name="Karst S.M."/>
            <person name="Dueholm M.S."/>
            <person name="Nielsen P.H."/>
            <person name="Albertsen M."/>
        </authorList>
    </citation>
    <scope>NUCLEOTIDE SEQUENCE [LARGE SCALE GENOMIC DNA]</scope>
    <source>
        <strain evidence="6">Lyne_18-Q3-R50-59_MAXAC.006</strain>
    </source>
</reference>
<dbReference type="InterPro" id="IPR011006">
    <property type="entry name" value="CheY-like_superfamily"/>
</dbReference>
<dbReference type="PRINTS" id="PR00038">
    <property type="entry name" value="HTHLUXR"/>
</dbReference>
<dbReference type="Proteomes" id="UP000727993">
    <property type="component" value="Unassembled WGS sequence"/>
</dbReference>
<dbReference type="CDD" id="cd17535">
    <property type="entry name" value="REC_NarL-like"/>
    <property type="match status" value="1"/>
</dbReference>
<dbReference type="InterPro" id="IPR001789">
    <property type="entry name" value="Sig_transdc_resp-reg_receiver"/>
</dbReference>
<evidence type="ECO:0000313" key="6">
    <source>
        <dbReference type="EMBL" id="MBK9298761.1"/>
    </source>
</evidence>
<feature type="domain" description="Response regulatory" evidence="5">
    <location>
        <begin position="22"/>
        <end position="138"/>
    </location>
</feature>
<accession>A0A936NGY4</accession>
<feature type="domain" description="HTH luxR-type" evidence="4">
    <location>
        <begin position="161"/>
        <end position="226"/>
    </location>
</feature>
<evidence type="ECO:0000256" key="3">
    <source>
        <dbReference type="PROSITE-ProRule" id="PRU00169"/>
    </source>
</evidence>
<proteinExistence type="predicted"/>
<name>A0A936NGY4_9ACTN</name>
<dbReference type="InterPro" id="IPR058245">
    <property type="entry name" value="NreC/VraR/RcsB-like_REC"/>
</dbReference>
<dbReference type="InterPro" id="IPR000792">
    <property type="entry name" value="Tscrpt_reg_LuxR_C"/>
</dbReference>
<evidence type="ECO:0000256" key="2">
    <source>
        <dbReference type="ARBA" id="ARBA00023125"/>
    </source>
</evidence>
<dbReference type="SUPFAM" id="SSF46894">
    <property type="entry name" value="C-terminal effector domain of the bipartite response regulators"/>
    <property type="match status" value="1"/>
</dbReference>
<dbReference type="GO" id="GO:0003677">
    <property type="term" value="F:DNA binding"/>
    <property type="evidence" value="ECO:0007669"/>
    <property type="project" value="UniProtKB-KW"/>
</dbReference>
<comment type="caution">
    <text evidence="6">The sequence shown here is derived from an EMBL/GenBank/DDBJ whole genome shotgun (WGS) entry which is preliminary data.</text>
</comment>
<dbReference type="PANTHER" id="PTHR43214">
    <property type="entry name" value="TWO-COMPONENT RESPONSE REGULATOR"/>
    <property type="match status" value="1"/>
</dbReference>
<dbReference type="InterPro" id="IPR039420">
    <property type="entry name" value="WalR-like"/>
</dbReference>
<evidence type="ECO:0000256" key="1">
    <source>
        <dbReference type="ARBA" id="ARBA00022553"/>
    </source>
</evidence>
<dbReference type="SMART" id="SM00448">
    <property type="entry name" value="REC"/>
    <property type="match status" value="1"/>
</dbReference>
<evidence type="ECO:0000259" key="5">
    <source>
        <dbReference type="PROSITE" id="PS50110"/>
    </source>
</evidence>
<dbReference type="SMART" id="SM00421">
    <property type="entry name" value="HTH_LUXR"/>
    <property type="match status" value="1"/>
</dbReference>
<dbReference type="PROSITE" id="PS50043">
    <property type="entry name" value="HTH_LUXR_2"/>
    <property type="match status" value="1"/>
</dbReference>
<gene>
    <name evidence="6" type="ORF">IPN02_18415</name>
</gene>
<dbReference type="Gene3D" id="3.40.50.2300">
    <property type="match status" value="1"/>
</dbReference>
<dbReference type="CDD" id="cd06170">
    <property type="entry name" value="LuxR_C_like"/>
    <property type="match status" value="1"/>
</dbReference>
<dbReference type="GO" id="GO:0006355">
    <property type="term" value="P:regulation of DNA-templated transcription"/>
    <property type="evidence" value="ECO:0007669"/>
    <property type="project" value="InterPro"/>
</dbReference>
<keyword evidence="1 3" id="KW-0597">Phosphoprotein</keyword>
<dbReference type="Pfam" id="PF00072">
    <property type="entry name" value="Response_reg"/>
    <property type="match status" value="1"/>
</dbReference>
<sequence>MSEQPMSPEPVTAEPLDRDVIRVLIADDHPMFRDGLRVVLSTEPTLEVVGEAADGPEVVELAEKLQPDVIVMDLNLPSLNGIEATRQVVAANPHIAVLVLTMFDDDDSVFSALRAGARGYLLKGAGHEDVVAAIRAVVAGAAIFGPAIARRIQRYFTVPQRVAPFPQLTDREREVLELVARGQSNPDIAQTLYISEKTVRNHVSNLFTKLQVADRAHAIVRARSAGLGGA</sequence>
<evidence type="ECO:0000313" key="7">
    <source>
        <dbReference type="Proteomes" id="UP000727993"/>
    </source>
</evidence>
<dbReference type="GO" id="GO:0000160">
    <property type="term" value="P:phosphorelay signal transduction system"/>
    <property type="evidence" value="ECO:0007669"/>
    <property type="project" value="InterPro"/>
</dbReference>
<protein>
    <submittedName>
        <fullName evidence="6">Response regulator transcription factor</fullName>
    </submittedName>
</protein>
<dbReference type="EMBL" id="JADJZA010000010">
    <property type="protein sequence ID" value="MBK9298761.1"/>
    <property type="molecule type" value="Genomic_DNA"/>
</dbReference>
<dbReference type="PROSITE" id="PS00622">
    <property type="entry name" value="HTH_LUXR_1"/>
    <property type="match status" value="1"/>
</dbReference>
<evidence type="ECO:0000259" key="4">
    <source>
        <dbReference type="PROSITE" id="PS50043"/>
    </source>
</evidence>
<keyword evidence="2" id="KW-0238">DNA-binding</keyword>
<dbReference type="PANTHER" id="PTHR43214:SF43">
    <property type="entry name" value="TWO-COMPONENT RESPONSE REGULATOR"/>
    <property type="match status" value="1"/>
</dbReference>
<feature type="modified residue" description="4-aspartylphosphate" evidence="3">
    <location>
        <position position="73"/>
    </location>
</feature>
<dbReference type="SUPFAM" id="SSF52172">
    <property type="entry name" value="CheY-like"/>
    <property type="match status" value="1"/>
</dbReference>